<keyword evidence="4" id="KW-1185">Reference proteome</keyword>
<evidence type="ECO:0000259" key="2">
    <source>
        <dbReference type="Pfam" id="PF13462"/>
    </source>
</evidence>
<dbReference type="GeneID" id="14913545"/>
<keyword evidence="1" id="KW-0732">Signal</keyword>
<dbReference type="Proteomes" id="UP000011083">
    <property type="component" value="Unassembled WGS sequence"/>
</dbReference>
<dbReference type="OMA" id="NQERFWN"/>
<dbReference type="InterPro" id="IPR036249">
    <property type="entry name" value="Thioredoxin-like_sf"/>
</dbReference>
<evidence type="ECO:0000313" key="4">
    <source>
        <dbReference type="Proteomes" id="UP000011083"/>
    </source>
</evidence>
<dbReference type="Pfam" id="PF13462">
    <property type="entry name" value="Thioredoxin_4"/>
    <property type="match status" value="1"/>
</dbReference>
<dbReference type="PANTHER" id="PTHR33875">
    <property type="entry name" value="OS09G0542200 PROTEIN"/>
    <property type="match status" value="1"/>
</dbReference>
<dbReference type="OrthoDB" id="37297at2759"/>
<dbReference type="AlphaFoldDB" id="L8GIR9"/>
<proteinExistence type="predicted"/>
<dbReference type="STRING" id="1257118.L8GIR9"/>
<accession>L8GIR9</accession>
<dbReference type="Gene3D" id="3.40.30.10">
    <property type="entry name" value="Glutaredoxin"/>
    <property type="match status" value="1"/>
</dbReference>
<gene>
    <name evidence="3" type="ORF">ACA1_095270</name>
</gene>
<evidence type="ECO:0000313" key="3">
    <source>
        <dbReference type="EMBL" id="ELR12897.1"/>
    </source>
</evidence>
<feature type="domain" description="Thioredoxin-like fold" evidence="2">
    <location>
        <begin position="32"/>
        <end position="208"/>
    </location>
</feature>
<dbReference type="KEGG" id="acan:ACA1_095270"/>
<feature type="signal peptide" evidence="1">
    <location>
        <begin position="1"/>
        <end position="20"/>
    </location>
</feature>
<dbReference type="SUPFAM" id="SSF52833">
    <property type="entry name" value="Thioredoxin-like"/>
    <property type="match status" value="1"/>
</dbReference>
<dbReference type="EMBL" id="KB008103">
    <property type="protein sequence ID" value="ELR12897.1"/>
    <property type="molecule type" value="Genomic_DNA"/>
</dbReference>
<protein>
    <recommendedName>
        <fullName evidence="2">Thioredoxin-like fold domain-containing protein</fullName>
    </recommendedName>
</protein>
<reference evidence="3 4" key="1">
    <citation type="journal article" date="2013" name="Genome Biol.">
        <title>Genome of Acanthamoeba castellanii highlights extensive lateral gene transfer and early evolution of tyrosine kinase signaling.</title>
        <authorList>
            <person name="Clarke M."/>
            <person name="Lohan A.J."/>
            <person name="Liu B."/>
            <person name="Lagkouvardos I."/>
            <person name="Roy S."/>
            <person name="Zafar N."/>
            <person name="Bertelli C."/>
            <person name="Schilde C."/>
            <person name="Kianianmomeni A."/>
            <person name="Burglin T.R."/>
            <person name="Frech C."/>
            <person name="Turcotte B."/>
            <person name="Kopec K.O."/>
            <person name="Synnott J.M."/>
            <person name="Choo C."/>
            <person name="Paponov I."/>
            <person name="Finkler A."/>
            <person name="Soon Heng Tan C."/>
            <person name="Hutchins A.P."/>
            <person name="Weinmeier T."/>
            <person name="Rattei T."/>
            <person name="Chu J.S."/>
            <person name="Gimenez G."/>
            <person name="Irimia M."/>
            <person name="Rigden D.J."/>
            <person name="Fitzpatrick D.A."/>
            <person name="Lorenzo-Morales J."/>
            <person name="Bateman A."/>
            <person name="Chiu C.H."/>
            <person name="Tang P."/>
            <person name="Hegemann P."/>
            <person name="Fromm H."/>
            <person name="Raoult D."/>
            <person name="Greub G."/>
            <person name="Miranda-Saavedra D."/>
            <person name="Chen N."/>
            <person name="Nash P."/>
            <person name="Ginger M.L."/>
            <person name="Horn M."/>
            <person name="Schaap P."/>
            <person name="Caler L."/>
            <person name="Loftus B."/>
        </authorList>
    </citation>
    <scope>NUCLEOTIDE SEQUENCE [LARGE SCALE GENOMIC DNA]</scope>
    <source>
        <strain evidence="3 4">Neff</strain>
    </source>
</reference>
<dbReference type="PANTHER" id="PTHR33875:SF2">
    <property type="entry name" value="ACR183CP"/>
    <property type="match status" value="1"/>
</dbReference>
<evidence type="ECO:0000256" key="1">
    <source>
        <dbReference type="SAM" id="SignalP"/>
    </source>
</evidence>
<name>L8GIR9_ACACF</name>
<feature type="chain" id="PRO_5003989561" description="Thioredoxin-like fold domain-containing protein" evidence="1">
    <location>
        <begin position="21"/>
        <end position="212"/>
    </location>
</feature>
<dbReference type="VEuPathDB" id="AmoebaDB:ACA1_095270"/>
<organism evidence="3 4">
    <name type="scientific">Acanthamoeba castellanii (strain ATCC 30010 / Neff)</name>
    <dbReference type="NCBI Taxonomy" id="1257118"/>
    <lineage>
        <taxon>Eukaryota</taxon>
        <taxon>Amoebozoa</taxon>
        <taxon>Discosea</taxon>
        <taxon>Longamoebia</taxon>
        <taxon>Centramoebida</taxon>
        <taxon>Acanthamoebidae</taxon>
        <taxon>Acanthamoeba</taxon>
    </lineage>
</organism>
<sequence>MQLAPILALVLALFTVFVAAQPPIPLASSVFALGDADAAIKLEAFVDLQCPDSKAVWPILLQLAKHYGPHKLQLVATLFPLPYHHNAFFAAQARPPFPELARNNTVFWDYAQYLYDQQDNWGDEATQGIAPLQVITQMSRYAQACCKVDPAAFVKAMGWVSAQNLLARVTWKRAASLGIYGTPQFMINGVSSSADESWTMADWRKLLDPLLL</sequence>
<dbReference type="RefSeq" id="XP_004334910.1">
    <property type="nucleotide sequence ID" value="XM_004334862.1"/>
</dbReference>
<dbReference type="InterPro" id="IPR012336">
    <property type="entry name" value="Thioredoxin-like_fold"/>
</dbReference>